<evidence type="ECO:0000259" key="4">
    <source>
        <dbReference type="Pfam" id="PF02576"/>
    </source>
</evidence>
<comment type="function">
    <text evidence="3">Required for maturation of 30S ribosomal subunits.</text>
</comment>
<comment type="subcellular location">
    <subcellularLocation>
        <location evidence="3">Cytoplasm</location>
    </subcellularLocation>
</comment>
<keyword evidence="7" id="KW-1185">Reference proteome</keyword>
<name>A0A1G8BYI1_9PROT</name>
<dbReference type="HAMAP" id="MF_01077">
    <property type="entry name" value="RimP"/>
    <property type="match status" value="1"/>
</dbReference>
<dbReference type="OrthoDB" id="9805006at2"/>
<dbReference type="CDD" id="cd01734">
    <property type="entry name" value="YlxS_C"/>
    <property type="match status" value="1"/>
</dbReference>
<dbReference type="InterPro" id="IPR035956">
    <property type="entry name" value="RimP_N_sf"/>
</dbReference>
<dbReference type="STRING" id="83401.SAMN05421742_106154"/>
<keyword evidence="1 3" id="KW-0963">Cytoplasm</keyword>
<sequence>MDIASSPLEHRLAEIVGPTLQGMGFDLVRVQMQGGSGNRKVLQVMCERQGATGLQGQVSVDDCADISRALSAVLDVADPIDEAFVLEVSSPGLDRPLTRRADFDRFAGREVRLETAFTVAGRRRFKGVLKGLAQTDDGPMVALDADDGLAVSLPLESLIKAKLVITDAVIAEALKGEPDSDPASSSSD</sequence>
<dbReference type="GO" id="GO:0006412">
    <property type="term" value="P:translation"/>
    <property type="evidence" value="ECO:0007669"/>
    <property type="project" value="TreeGrafter"/>
</dbReference>
<dbReference type="InterPro" id="IPR003728">
    <property type="entry name" value="Ribosome_maturation_RimP"/>
</dbReference>
<dbReference type="NCBIfam" id="NF000932">
    <property type="entry name" value="PRK00092.2-5"/>
    <property type="match status" value="1"/>
</dbReference>
<organism evidence="6 7">
    <name type="scientific">Roseospirillum parvum</name>
    <dbReference type="NCBI Taxonomy" id="83401"/>
    <lineage>
        <taxon>Bacteria</taxon>
        <taxon>Pseudomonadati</taxon>
        <taxon>Pseudomonadota</taxon>
        <taxon>Alphaproteobacteria</taxon>
        <taxon>Rhodospirillales</taxon>
        <taxon>Rhodospirillaceae</taxon>
        <taxon>Roseospirillum</taxon>
    </lineage>
</organism>
<evidence type="ECO:0000256" key="2">
    <source>
        <dbReference type="ARBA" id="ARBA00022517"/>
    </source>
</evidence>
<dbReference type="Pfam" id="PF17384">
    <property type="entry name" value="DUF150_C"/>
    <property type="match status" value="1"/>
</dbReference>
<accession>A0A1G8BYI1</accession>
<evidence type="ECO:0000259" key="5">
    <source>
        <dbReference type="Pfam" id="PF17384"/>
    </source>
</evidence>
<dbReference type="AlphaFoldDB" id="A0A1G8BYI1"/>
<reference evidence="7" key="1">
    <citation type="submission" date="2016-10" db="EMBL/GenBank/DDBJ databases">
        <authorList>
            <person name="Varghese N."/>
            <person name="Submissions S."/>
        </authorList>
    </citation>
    <scope>NUCLEOTIDE SEQUENCE [LARGE SCALE GENOMIC DNA]</scope>
    <source>
        <strain evidence="7">930I</strain>
    </source>
</reference>
<gene>
    <name evidence="3" type="primary">rimP</name>
    <name evidence="6" type="ORF">SAMN05421742_106154</name>
</gene>
<dbReference type="RefSeq" id="WP_092619575.1">
    <property type="nucleotide sequence ID" value="NZ_FNCV01000006.1"/>
</dbReference>
<dbReference type="Proteomes" id="UP000217076">
    <property type="component" value="Unassembled WGS sequence"/>
</dbReference>
<evidence type="ECO:0000313" key="7">
    <source>
        <dbReference type="Proteomes" id="UP000217076"/>
    </source>
</evidence>
<dbReference type="Pfam" id="PF02576">
    <property type="entry name" value="RimP_N"/>
    <property type="match status" value="1"/>
</dbReference>
<evidence type="ECO:0000313" key="6">
    <source>
        <dbReference type="EMBL" id="SDH38184.1"/>
    </source>
</evidence>
<feature type="domain" description="Ribosome maturation factor RimP C-terminal" evidence="5">
    <location>
        <begin position="97"/>
        <end position="166"/>
    </location>
</feature>
<dbReference type="Gene3D" id="3.30.300.70">
    <property type="entry name" value="RimP-like superfamily, N-terminal"/>
    <property type="match status" value="1"/>
</dbReference>
<feature type="domain" description="Ribosome maturation factor RimP N-terminal" evidence="4">
    <location>
        <begin position="15"/>
        <end position="94"/>
    </location>
</feature>
<dbReference type="SUPFAM" id="SSF74942">
    <property type="entry name" value="YhbC-like, C-terminal domain"/>
    <property type="match status" value="1"/>
</dbReference>
<dbReference type="InterPro" id="IPR028989">
    <property type="entry name" value="RimP_N"/>
</dbReference>
<protein>
    <recommendedName>
        <fullName evidence="3">Ribosome maturation factor RimP</fullName>
    </recommendedName>
</protein>
<dbReference type="GO" id="GO:0000028">
    <property type="term" value="P:ribosomal small subunit assembly"/>
    <property type="evidence" value="ECO:0007669"/>
    <property type="project" value="TreeGrafter"/>
</dbReference>
<dbReference type="EMBL" id="FNCV01000006">
    <property type="protein sequence ID" value="SDH38184.1"/>
    <property type="molecule type" value="Genomic_DNA"/>
</dbReference>
<evidence type="ECO:0000256" key="3">
    <source>
        <dbReference type="HAMAP-Rule" id="MF_01077"/>
    </source>
</evidence>
<dbReference type="InterPro" id="IPR036847">
    <property type="entry name" value="RimP_C_sf"/>
</dbReference>
<evidence type="ECO:0000256" key="1">
    <source>
        <dbReference type="ARBA" id="ARBA00022490"/>
    </source>
</evidence>
<comment type="similarity">
    <text evidence="3">Belongs to the RimP family.</text>
</comment>
<dbReference type="GO" id="GO:0005829">
    <property type="term" value="C:cytosol"/>
    <property type="evidence" value="ECO:0007669"/>
    <property type="project" value="TreeGrafter"/>
</dbReference>
<dbReference type="PANTHER" id="PTHR33867">
    <property type="entry name" value="RIBOSOME MATURATION FACTOR RIMP"/>
    <property type="match status" value="1"/>
</dbReference>
<keyword evidence="2 3" id="KW-0690">Ribosome biogenesis</keyword>
<dbReference type="SUPFAM" id="SSF75420">
    <property type="entry name" value="YhbC-like, N-terminal domain"/>
    <property type="match status" value="1"/>
</dbReference>
<proteinExistence type="inferred from homology"/>
<dbReference type="PANTHER" id="PTHR33867:SF1">
    <property type="entry name" value="RIBOSOME MATURATION FACTOR RIMP"/>
    <property type="match status" value="1"/>
</dbReference>
<dbReference type="InterPro" id="IPR028998">
    <property type="entry name" value="RimP_C"/>
</dbReference>